<dbReference type="Proteomes" id="UP000682733">
    <property type="component" value="Unassembled WGS sequence"/>
</dbReference>
<dbReference type="Proteomes" id="UP000677228">
    <property type="component" value="Unassembled WGS sequence"/>
</dbReference>
<evidence type="ECO:0000313" key="1">
    <source>
        <dbReference type="EMBL" id="CAF1334890.1"/>
    </source>
</evidence>
<feature type="non-terminal residue" evidence="2">
    <location>
        <position position="968"/>
    </location>
</feature>
<feature type="non-terminal residue" evidence="2">
    <location>
        <position position="1"/>
    </location>
</feature>
<evidence type="ECO:0000313" key="2">
    <source>
        <dbReference type="EMBL" id="CAF4146250.1"/>
    </source>
</evidence>
<protein>
    <submittedName>
        <fullName evidence="2">Uncharacterized protein</fullName>
    </submittedName>
</protein>
<name>A0A8S2R2T4_9BILA</name>
<evidence type="ECO:0000313" key="3">
    <source>
        <dbReference type="Proteomes" id="UP000682733"/>
    </source>
</evidence>
<dbReference type="EMBL" id="CAJOBA010043237">
    <property type="protein sequence ID" value="CAF4146250.1"/>
    <property type="molecule type" value="Genomic_DNA"/>
</dbReference>
<dbReference type="EMBL" id="CAJNOK010021613">
    <property type="protein sequence ID" value="CAF1334890.1"/>
    <property type="molecule type" value="Genomic_DNA"/>
</dbReference>
<proteinExistence type="predicted"/>
<dbReference type="AlphaFoldDB" id="A0A8S2R2T4"/>
<sequence length="968" mass="113914">IFHKPLHVDARPQIDSWLSSSEKRSTSVPIIIHRPFHIQSRSRIDTWQKLPYRRDLTNLKVIHKPMHVHAHSKIDAWGIKTIKRMGNTPMIENHPVHVTGQSRIDSWLVTSTSKQRRYKKRIQHQPLYVSARAQIDSWNVSQVKRRSSAPQVHRPLHFDARARIDTWRSASSNPVLSDFKFYNKPIHVDARSRIDSWLSTSHRRALSKINSIKNERLHLLSKHRVDCWREEDEKKKRISHSLSVVKTDPFNFDNIKPTINTWNNYRKSKSAIDIAHKPIHVEARSKLDTWLFYDNDDQNRTYKKIINEKVVIDSKSRIDTWNTVNRKRTKTAIDQYKSSSRIFRYSPRSRIDCWKQVSSSSRQKSSHYGLEFHHRPINIVAKSTLNTWNDITRSSQHHHQSFESKHAPHHYLMKSKVDCWQIDREKRSRSLSATVINNRRLNFENVKPTINTWNNYRKSMSAIDINFKPIHVEARSKIDTWKMNVNRDERRSKVVKSKPYNIDAKSTLNTWNTTNLFRRYRSVSMSLQKKSIYTNGKAKVETWSNHQQKRRKSASTIELNKNRPLYIDAKATINTWRENHFEKSSIRKIPSFVHKPININAKSTIDTWNTVNLSHQQDSTLLRKDSIHHIDGKAKVETWLTQQQQKQRKLTNITNTPIYVNAKATIDTWRTDKSSDRKQLASINHPINIDGKSTLDTWNNLPLQRHQTPSINHPINIDGKSTLDTWNNLPLQRHQTPSINHPINIDGKSTLDTWNNLPLQHHQTSSSDKVIHKPIHIVGHSQIDSWSNIKTSKRHHSASDSEIKHKPVYIQPRSTIDNWMNEIDVAQRRTRSLSSTTLEHKTFSTSMNKPVYVEGKPIVDTWLNGRYRRSRIRSRYILSPERSMIKEESTQLNLYEKQPNQEQQIESKPIHFDPATHIDCWNWSYLSYPKTSSRQTLSALERKRLSPLRKAADYKIDDVSQYNLTKYR</sequence>
<organism evidence="2 3">
    <name type="scientific">Didymodactylos carnosus</name>
    <dbReference type="NCBI Taxonomy" id="1234261"/>
    <lineage>
        <taxon>Eukaryota</taxon>
        <taxon>Metazoa</taxon>
        <taxon>Spiralia</taxon>
        <taxon>Gnathifera</taxon>
        <taxon>Rotifera</taxon>
        <taxon>Eurotatoria</taxon>
        <taxon>Bdelloidea</taxon>
        <taxon>Philodinida</taxon>
        <taxon>Philodinidae</taxon>
        <taxon>Didymodactylos</taxon>
    </lineage>
</organism>
<accession>A0A8S2R2T4</accession>
<comment type="caution">
    <text evidence="2">The sequence shown here is derived from an EMBL/GenBank/DDBJ whole genome shotgun (WGS) entry which is preliminary data.</text>
</comment>
<reference evidence="2" key="1">
    <citation type="submission" date="2021-02" db="EMBL/GenBank/DDBJ databases">
        <authorList>
            <person name="Nowell W R."/>
        </authorList>
    </citation>
    <scope>NUCLEOTIDE SEQUENCE</scope>
</reference>
<gene>
    <name evidence="1" type="ORF">OVA965_LOCUS30065</name>
    <name evidence="2" type="ORF">TMI583_LOCUS30861</name>
</gene>